<reference evidence="2" key="1">
    <citation type="submission" date="2015-08" db="EMBL/GenBank/DDBJ databases">
        <authorList>
            <person name="Varghese N."/>
        </authorList>
    </citation>
    <scope>NUCLEOTIDE SEQUENCE [LARGE SCALE GENOMIC DNA]</scope>
    <source>
        <strain evidence="2">JCM 18476</strain>
    </source>
</reference>
<dbReference type="Proteomes" id="UP000182769">
    <property type="component" value="Unassembled WGS sequence"/>
</dbReference>
<dbReference type="STRING" id="1137284.GCA_001418205_03728"/>
<evidence type="ECO:0000313" key="1">
    <source>
        <dbReference type="EMBL" id="CUB06682.1"/>
    </source>
</evidence>
<proteinExistence type="predicted"/>
<evidence type="ECO:0000313" key="2">
    <source>
        <dbReference type="Proteomes" id="UP000182769"/>
    </source>
</evidence>
<protein>
    <submittedName>
        <fullName evidence="1">Uncharacterized protein</fullName>
    </submittedName>
</protein>
<dbReference type="EMBL" id="CYHG01000021">
    <property type="protein sequence ID" value="CUB06682.1"/>
    <property type="molecule type" value="Genomic_DNA"/>
</dbReference>
<organism evidence="1 2">
    <name type="scientific">Marinomonas fungiae</name>
    <dbReference type="NCBI Taxonomy" id="1137284"/>
    <lineage>
        <taxon>Bacteria</taxon>
        <taxon>Pseudomonadati</taxon>
        <taxon>Pseudomonadota</taxon>
        <taxon>Gammaproteobacteria</taxon>
        <taxon>Oceanospirillales</taxon>
        <taxon>Oceanospirillaceae</taxon>
        <taxon>Marinomonas</taxon>
    </lineage>
</organism>
<accession>A0A0K6ITP2</accession>
<sequence>MLAKKSNNFYLQVLEQAIVAVITINEKILSLFITMQVKSYGVIKPLK</sequence>
<keyword evidence="2" id="KW-1185">Reference proteome</keyword>
<name>A0A0K6ITP2_9GAMM</name>
<dbReference type="AlphaFoldDB" id="A0A0K6ITP2"/>
<gene>
    <name evidence="1" type="ORF">Ga0061065_1215</name>
</gene>